<feature type="binding site" evidence="13">
    <location>
        <position position="381"/>
    </location>
    <ligand>
        <name>L-serine</name>
        <dbReference type="ChEBI" id="CHEBI:33384"/>
    </ligand>
</feature>
<sequence>MLDIKRIRREPEVVKAGALKKRIAVDIDRILELDESSRSRQVRLDELRNIQKQAGKLIAKATPDERARLLEEQKTVKVELKALEDLESVCREELDRLLLTVPNVPADEVPEGVDDSDNVELRTWGTPTTFDFEPKDHIAVAEAQGWIDIESAGRISGSRNYILFGDLSLLEGAVMRFALDHMVAKGFVPVSVPTLVRNETMVGTGYFPGGEDQAYRCDERDDLCLVGTAEVPVTALHAGEILDLAALPKRYVAMSSCYRREAGTYGRDTRGLYRVHQFLKVEQVVVDVADEAGSIAHHQSILANAEEVLQALDLPYRVVNVCGGDLGQPQIQKFDIETWMPSREGYGETHSASRFHDFQARRLNMRYRDADGKVQHCYTLNNTVAASTRMLIALLENHQQADGRVHVPAPLRPYLGGREFLGRSLD</sequence>
<feature type="binding site" evidence="12">
    <location>
        <position position="383"/>
    </location>
    <ligand>
        <name>L-serine</name>
        <dbReference type="ChEBI" id="CHEBI:33384"/>
    </ligand>
</feature>
<comment type="subunit">
    <text evidence="12">Homodimer. The tRNA molecule binds across the dimer.</text>
</comment>
<proteinExistence type="inferred from homology"/>
<keyword evidence="9 12" id="KW-0030">Aminoacyl-tRNA synthetase</keyword>
<dbReference type="Pfam" id="PF00587">
    <property type="entry name" value="tRNA-synt_2b"/>
    <property type="match status" value="1"/>
</dbReference>
<evidence type="ECO:0000256" key="12">
    <source>
        <dbReference type="HAMAP-Rule" id="MF_00176"/>
    </source>
</evidence>
<feature type="binding site" evidence="13">
    <location>
        <position position="228"/>
    </location>
    <ligand>
        <name>L-serine</name>
        <dbReference type="ChEBI" id="CHEBI:33384"/>
    </ligand>
</feature>
<evidence type="ECO:0000256" key="6">
    <source>
        <dbReference type="ARBA" id="ARBA00022741"/>
    </source>
</evidence>
<dbReference type="Gene3D" id="3.30.930.10">
    <property type="entry name" value="Bira Bifunctional Protein, Domain 2"/>
    <property type="match status" value="1"/>
</dbReference>
<keyword evidence="7 12" id="KW-0067">ATP-binding</keyword>
<keyword evidence="4 12" id="KW-0963">Cytoplasm</keyword>
<dbReference type="EMBL" id="CP036290">
    <property type="protein sequence ID" value="QDU84756.1"/>
    <property type="molecule type" value="Genomic_DNA"/>
</dbReference>
<dbReference type="GO" id="GO:0006434">
    <property type="term" value="P:seryl-tRNA aminoacylation"/>
    <property type="evidence" value="ECO:0007669"/>
    <property type="project" value="UniProtKB-UniRule"/>
</dbReference>
<evidence type="ECO:0000256" key="11">
    <source>
        <dbReference type="ARBA" id="ARBA00048823"/>
    </source>
</evidence>
<evidence type="ECO:0000256" key="2">
    <source>
        <dbReference type="ARBA" id="ARBA00005045"/>
    </source>
</evidence>
<dbReference type="InterPro" id="IPR002314">
    <property type="entry name" value="aa-tRNA-synt_IIb"/>
</dbReference>
<evidence type="ECO:0000256" key="13">
    <source>
        <dbReference type="PIRSR" id="PIRSR001529-1"/>
    </source>
</evidence>
<evidence type="ECO:0000256" key="14">
    <source>
        <dbReference type="PIRSR" id="PIRSR001529-2"/>
    </source>
</evidence>
<dbReference type="SUPFAM" id="SSF46589">
    <property type="entry name" value="tRNA-binding arm"/>
    <property type="match status" value="1"/>
</dbReference>
<comment type="subcellular location">
    <subcellularLocation>
        <location evidence="1 12">Cytoplasm</location>
    </subcellularLocation>
</comment>
<dbReference type="InterPro" id="IPR042103">
    <property type="entry name" value="SerRS_1_N_sf"/>
</dbReference>
<evidence type="ECO:0000256" key="8">
    <source>
        <dbReference type="ARBA" id="ARBA00022917"/>
    </source>
</evidence>
<dbReference type="Proteomes" id="UP000319342">
    <property type="component" value="Chromosome"/>
</dbReference>
<dbReference type="InterPro" id="IPR010978">
    <property type="entry name" value="tRNA-bd_arm"/>
</dbReference>
<dbReference type="NCBIfam" id="TIGR00414">
    <property type="entry name" value="serS"/>
    <property type="match status" value="1"/>
</dbReference>
<evidence type="ECO:0000256" key="7">
    <source>
        <dbReference type="ARBA" id="ARBA00022840"/>
    </source>
</evidence>
<feature type="binding site" evidence="12 14">
    <location>
        <begin position="259"/>
        <end position="261"/>
    </location>
    <ligand>
        <name>ATP</name>
        <dbReference type="ChEBI" id="CHEBI:30616"/>
    </ligand>
</feature>
<dbReference type="GO" id="GO:0005737">
    <property type="term" value="C:cytoplasm"/>
    <property type="evidence" value="ECO:0007669"/>
    <property type="project" value="UniProtKB-SubCell"/>
</dbReference>
<evidence type="ECO:0000256" key="5">
    <source>
        <dbReference type="ARBA" id="ARBA00022598"/>
    </source>
</evidence>
<comment type="pathway">
    <text evidence="2 12">Aminoacyl-tRNA biosynthesis; selenocysteinyl-tRNA(Sec) biosynthesis; L-seryl-tRNA(Sec) from L-serine and tRNA(Sec): step 1/1.</text>
</comment>
<dbReference type="InterPro" id="IPR006195">
    <property type="entry name" value="aa-tRNA-synth_II"/>
</dbReference>
<evidence type="ECO:0000256" key="4">
    <source>
        <dbReference type="ARBA" id="ARBA00022490"/>
    </source>
</evidence>
<comment type="domain">
    <text evidence="12">Consists of two distinct domains, a catalytic core and a N-terminal extension that is involved in tRNA binding.</text>
</comment>
<gene>
    <name evidence="12 16" type="primary">serS</name>
    <name evidence="16" type="ORF">Pla163_18700</name>
</gene>
<dbReference type="RefSeq" id="WP_145186867.1">
    <property type="nucleotide sequence ID" value="NZ_CP036290.1"/>
</dbReference>
<evidence type="ECO:0000256" key="1">
    <source>
        <dbReference type="ARBA" id="ARBA00004496"/>
    </source>
</evidence>
<feature type="binding site" evidence="12 14">
    <location>
        <begin position="348"/>
        <end position="351"/>
    </location>
    <ligand>
        <name>ATP</name>
        <dbReference type="ChEBI" id="CHEBI:30616"/>
    </ligand>
</feature>
<evidence type="ECO:0000256" key="9">
    <source>
        <dbReference type="ARBA" id="ARBA00023146"/>
    </source>
</evidence>
<keyword evidence="8 12" id="KW-0648">Protein biosynthesis</keyword>
<dbReference type="PIRSF" id="PIRSF001529">
    <property type="entry name" value="Ser-tRNA-synth_IIa"/>
    <property type="match status" value="1"/>
</dbReference>
<protein>
    <recommendedName>
        <fullName evidence="12">Serine--tRNA ligase</fullName>
        <ecNumber evidence="12">6.1.1.11</ecNumber>
    </recommendedName>
    <alternativeName>
        <fullName evidence="12">Seryl-tRNA synthetase</fullName>
        <shortName evidence="12">SerRS</shortName>
    </alternativeName>
    <alternativeName>
        <fullName evidence="12">Seryl-tRNA(Ser/Sec) synthetase</fullName>
    </alternativeName>
</protein>
<dbReference type="OrthoDB" id="9804647at2"/>
<feature type="binding site" evidence="12">
    <location>
        <begin position="228"/>
        <end position="230"/>
    </location>
    <ligand>
        <name>L-serine</name>
        <dbReference type="ChEBI" id="CHEBI:33384"/>
    </ligand>
</feature>
<comment type="catalytic activity">
    <reaction evidence="10 12">
        <text>tRNA(Sec) + L-serine + ATP = L-seryl-tRNA(Sec) + AMP + diphosphate + H(+)</text>
        <dbReference type="Rhea" id="RHEA:42580"/>
        <dbReference type="Rhea" id="RHEA-COMP:9742"/>
        <dbReference type="Rhea" id="RHEA-COMP:10128"/>
        <dbReference type="ChEBI" id="CHEBI:15378"/>
        <dbReference type="ChEBI" id="CHEBI:30616"/>
        <dbReference type="ChEBI" id="CHEBI:33019"/>
        <dbReference type="ChEBI" id="CHEBI:33384"/>
        <dbReference type="ChEBI" id="CHEBI:78442"/>
        <dbReference type="ChEBI" id="CHEBI:78533"/>
        <dbReference type="ChEBI" id="CHEBI:456215"/>
        <dbReference type="EC" id="6.1.1.11"/>
    </reaction>
</comment>
<dbReference type="HAMAP" id="MF_00176">
    <property type="entry name" value="Ser_tRNA_synth_type1"/>
    <property type="match status" value="1"/>
</dbReference>
<evidence type="ECO:0000256" key="10">
    <source>
        <dbReference type="ARBA" id="ARBA00047929"/>
    </source>
</evidence>
<evidence type="ECO:0000256" key="3">
    <source>
        <dbReference type="ARBA" id="ARBA00010728"/>
    </source>
</evidence>
<dbReference type="AlphaFoldDB" id="A0A518CZU4"/>
<feature type="binding site" evidence="13">
    <location>
        <position position="259"/>
    </location>
    <ligand>
        <name>L-serine</name>
        <dbReference type="ChEBI" id="CHEBI:33384"/>
    </ligand>
</feature>
<dbReference type="CDD" id="cd00770">
    <property type="entry name" value="SerRS_core"/>
    <property type="match status" value="1"/>
</dbReference>
<dbReference type="PANTHER" id="PTHR43697:SF1">
    <property type="entry name" value="SERINE--TRNA LIGASE"/>
    <property type="match status" value="1"/>
</dbReference>
<evidence type="ECO:0000259" key="15">
    <source>
        <dbReference type="PROSITE" id="PS50862"/>
    </source>
</evidence>
<dbReference type="PROSITE" id="PS50862">
    <property type="entry name" value="AA_TRNA_LIGASE_II"/>
    <property type="match status" value="1"/>
</dbReference>
<feature type="site" description="Important for serine binding" evidence="13">
    <location>
        <position position="383"/>
    </location>
</feature>
<dbReference type="InterPro" id="IPR045864">
    <property type="entry name" value="aa-tRNA-synth_II/BPL/LPL"/>
</dbReference>
<comment type="similarity">
    <text evidence="3 12">Belongs to the class-II aminoacyl-tRNA synthetase family. Type-1 seryl-tRNA synthetase subfamily.</text>
</comment>
<organism evidence="16 17">
    <name type="scientific">Rohdeia mirabilis</name>
    <dbReference type="NCBI Taxonomy" id="2528008"/>
    <lineage>
        <taxon>Bacteria</taxon>
        <taxon>Pseudomonadati</taxon>
        <taxon>Planctomycetota</taxon>
        <taxon>Planctomycetia</taxon>
        <taxon>Planctomycetia incertae sedis</taxon>
        <taxon>Rohdeia</taxon>
    </lineage>
</organism>
<comment type="function">
    <text evidence="12">Catalyzes the attachment of serine to tRNA(Ser). Is also able to aminoacylate tRNA(Sec) with serine, to form the misacylated tRNA L-seryl-tRNA(Sec), which will be further converted into selenocysteinyl-tRNA(Sec).</text>
</comment>
<evidence type="ECO:0000313" key="16">
    <source>
        <dbReference type="EMBL" id="QDU84756.1"/>
    </source>
</evidence>
<feature type="binding site" evidence="12">
    <location>
        <position position="275"/>
    </location>
    <ligand>
        <name>ATP</name>
        <dbReference type="ChEBI" id="CHEBI:30616"/>
    </ligand>
</feature>
<dbReference type="GO" id="GO:0016260">
    <property type="term" value="P:selenocysteine biosynthetic process"/>
    <property type="evidence" value="ECO:0007669"/>
    <property type="project" value="UniProtKB-UniRule"/>
</dbReference>
<reference evidence="16 17" key="1">
    <citation type="submission" date="2019-02" db="EMBL/GenBank/DDBJ databases">
        <title>Deep-cultivation of Planctomycetes and their phenomic and genomic characterization uncovers novel biology.</title>
        <authorList>
            <person name="Wiegand S."/>
            <person name="Jogler M."/>
            <person name="Boedeker C."/>
            <person name="Pinto D."/>
            <person name="Vollmers J."/>
            <person name="Rivas-Marin E."/>
            <person name="Kohn T."/>
            <person name="Peeters S.H."/>
            <person name="Heuer A."/>
            <person name="Rast P."/>
            <person name="Oberbeckmann S."/>
            <person name="Bunk B."/>
            <person name="Jeske O."/>
            <person name="Meyerdierks A."/>
            <person name="Storesund J.E."/>
            <person name="Kallscheuer N."/>
            <person name="Luecker S."/>
            <person name="Lage O.M."/>
            <person name="Pohl T."/>
            <person name="Merkel B.J."/>
            <person name="Hornburger P."/>
            <person name="Mueller R.-W."/>
            <person name="Bruemmer F."/>
            <person name="Labrenz M."/>
            <person name="Spormann A.M."/>
            <person name="Op den Camp H."/>
            <person name="Overmann J."/>
            <person name="Amann R."/>
            <person name="Jetten M.S.M."/>
            <person name="Mascher T."/>
            <person name="Medema M.H."/>
            <person name="Devos D.P."/>
            <person name="Kaster A.-K."/>
            <person name="Ovreas L."/>
            <person name="Rohde M."/>
            <person name="Galperin M.Y."/>
            <person name="Jogler C."/>
        </authorList>
    </citation>
    <scope>NUCLEOTIDE SEQUENCE [LARGE SCALE GENOMIC DNA]</scope>
    <source>
        <strain evidence="16 17">Pla163</strain>
    </source>
</reference>
<feature type="binding site" evidence="14">
    <location>
        <begin position="275"/>
        <end position="278"/>
    </location>
    <ligand>
        <name>ATP</name>
        <dbReference type="ChEBI" id="CHEBI:30616"/>
    </ligand>
</feature>
<comment type="catalytic activity">
    <reaction evidence="11 12">
        <text>tRNA(Ser) + L-serine + ATP = L-seryl-tRNA(Ser) + AMP + diphosphate + H(+)</text>
        <dbReference type="Rhea" id="RHEA:12292"/>
        <dbReference type="Rhea" id="RHEA-COMP:9669"/>
        <dbReference type="Rhea" id="RHEA-COMP:9703"/>
        <dbReference type="ChEBI" id="CHEBI:15378"/>
        <dbReference type="ChEBI" id="CHEBI:30616"/>
        <dbReference type="ChEBI" id="CHEBI:33019"/>
        <dbReference type="ChEBI" id="CHEBI:33384"/>
        <dbReference type="ChEBI" id="CHEBI:78442"/>
        <dbReference type="ChEBI" id="CHEBI:78533"/>
        <dbReference type="ChEBI" id="CHEBI:456215"/>
        <dbReference type="EC" id="6.1.1.11"/>
    </reaction>
</comment>
<keyword evidence="5 12" id="KW-0436">Ligase</keyword>
<keyword evidence="6 12" id="KW-0547">Nucleotide-binding</keyword>
<feature type="binding site" evidence="12 13">
    <location>
        <position position="282"/>
    </location>
    <ligand>
        <name>L-serine</name>
        <dbReference type="ChEBI" id="CHEBI:33384"/>
    </ligand>
</feature>
<dbReference type="PANTHER" id="PTHR43697">
    <property type="entry name" value="SERYL-TRNA SYNTHETASE"/>
    <property type="match status" value="1"/>
</dbReference>
<feature type="domain" description="Aminoacyl-transfer RNA synthetases class-II family profile" evidence="15">
    <location>
        <begin position="136"/>
        <end position="408"/>
    </location>
</feature>
<accession>A0A518CZU4</accession>
<dbReference type="InterPro" id="IPR015866">
    <property type="entry name" value="Ser-tRNA-synth_1_N"/>
</dbReference>
<evidence type="ECO:0000313" key="17">
    <source>
        <dbReference type="Proteomes" id="UP000319342"/>
    </source>
</evidence>
<keyword evidence="17" id="KW-1185">Reference proteome</keyword>
<dbReference type="GO" id="GO:0005524">
    <property type="term" value="F:ATP binding"/>
    <property type="evidence" value="ECO:0007669"/>
    <property type="project" value="UniProtKB-UniRule"/>
</dbReference>
<dbReference type="SUPFAM" id="SSF55681">
    <property type="entry name" value="Class II aaRS and biotin synthetases"/>
    <property type="match status" value="1"/>
</dbReference>
<dbReference type="InterPro" id="IPR002317">
    <property type="entry name" value="Ser-tRNA-ligase_type_1"/>
</dbReference>
<dbReference type="Pfam" id="PF02403">
    <property type="entry name" value="Seryl_tRNA_N"/>
    <property type="match status" value="1"/>
</dbReference>
<dbReference type="GO" id="GO:0004828">
    <property type="term" value="F:serine-tRNA ligase activity"/>
    <property type="evidence" value="ECO:0007669"/>
    <property type="project" value="UniProtKB-UniRule"/>
</dbReference>
<dbReference type="Gene3D" id="1.10.287.40">
    <property type="entry name" value="Serine-tRNA synthetase, tRNA binding domain"/>
    <property type="match status" value="1"/>
</dbReference>
<dbReference type="PRINTS" id="PR00981">
    <property type="entry name" value="TRNASYNTHSER"/>
</dbReference>
<dbReference type="EC" id="6.1.1.11" evidence="12"/>
<name>A0A518CZU4_9BACT</name>
<dbReference type="UniPathway" id="UPA00906">
    <property type="reaction ID" value="UER00895"/>
</dbReference>
<dbReference type="InterPro" id="IPR033729">
    <property type="entry name" value="SerRS_core"/>
</dbReference>